<evidence type="ECO:0000256" key="3">
    <source>
        <dbReference type="ARBA" id="ARBA00022801"/>
    </source>
</evidence>
<evidence type="ECO:0000256" key="5">
    <source>
        <dbReference type="SAM" id="MobiDB-lite"/>
    </source>
</evidence>
<dbReference type="FunCoup" id="D7G7R6">
    <property type="interactions" value="331"/>
</dbReference>
<dbReference type="EMBL" id="FN649086">
    <property type="protein sequence ID" value="CBJ27797.1"/>
    <property type="molecule type" value="Genomic_DNA"/>
</dbReference>
<feature type="compositionally biased region" description="Low complexity" evidence="5">
    <location>
        <begin position="308"/>
        <end position="317"/>
    </location>
</feature>
<keyword evidence="1" id="KW-0963">Cytoplasm</keyword>
<dbReference type="GO" id="GO:0005525">
    <property type="term" value="F:GTP binding"/>
    <property type="evidence" value="ECO:0007669"/>
    <property type="project" value="UniProtKB-KW"/>
</dbReference>
<dbReference type="OMA" id="WETNDLE"/>
<dbReference type="InterPro" id="IPR006073">
    <property type="entry name" value="GTP-bd"/>
</dbReference>
<dbReference type="GO" id="GO:0003924">
    <property type="term" value="F:GTPase activity"/>
    <property type="evidence" value="ECO:0007669"/>
    <property type="project" value="InterPro"/>
</dbReference>
<proteinExistence type="predicted"/>
<dbReference type="Gene3D" id="3.40.50.300">
    <property type="entry name" value="P-loop containing nucleotide triphosphate hydrolases"/>
    <property type="match status" value="2"/>
</dbReference>
<dbReference type="InterPro" id="IPR027417">
    <property type="entry name" value="P-loop_NTPase"/>
</dbReference>
<feature type="region of interest" description="Disordered" evidence="5">
    <location>
        <begin position="252"/>
        <end position="345"/>
    </location>
</feature>
<keyword evidence="2" id="KW-0547">Nucleotide-binding</keyword>
<dbReference type="PANTHER" id="PTHR45709">
    <property type="entry name" value="LARGE SUBUNIT GTPASE 1 HOMOLOG-RELATED"/>
    <property type="match status" value="1"/>
</dbReference>
<keyword evidence="4" id="KW-0342">GTP-binding</keyword>
<dbReference type="AlphaFoldDB" id="D7G7R6"/>
<feature type="domain" description="G" evidence="6">
    <location>
        <begin position="381"/>
        <end position="441"/>
    </location>
</feature>
<dbReference type="InParanoid" id="D7G7R6"/>
<evidence type="ECO:0000256" key="1">
    <source>
        <dbReference type="ARBA" id="ARBA00022490"/>
    </source>
</evidence>
<feature type="compositionally biased region" description="Polar residues" evidence="5">
    <location>
        <begin position="711"/>
        <end position="721"/>
    </location>
</feature>
<dbReference type="eggNOG" id="KOG1424">
    <property type="taxonomic scope" value="Eukaryota"/>
</dbReference>
<evidence type="ECO:0000313" key="7">
    <source>
        <dbReference type="EMBL" id="CBJ27797.1"/>
    </source>
</evidence>
<evidence type="ECO:0000256" key="4">
    <source>
        <dbReference type="ARBA" id="ARBA00023134"/>
    </source>
</evidence>
<dbReference type="EMBL" id="FN649741">
    <property type="protein sequence ID" value="CBJ27797.1"/>
    <property type="molecule type" value="Genomic_DNA"/>
</dbReference>
<gene>
    <name evidence="7" type="primary">Lsg1</name>
    <name evidence="7" type="ORF">Esi_0085_0033</name>
</gene>
<reference evidence="7 8" key="1">
    <citation type="journal article" date="2010" name="Nature">
        <title>The Ectocarpus genome and the independent evolution of multicellularity in brown algae.</title>
        <authorList>
            <person name="Cock J.M."/>
            <person name="Sterck L."/>
            <person name="Rouze P."/>
            <person name="Scornet D."/>
            <person name="Allen A.E."/>
            <person name="Amoutzias G."/>
            <person name="Anthouard V."/>
            <person name="Artiguenave F."/>
            <person name="Aury J.M."/>
            <person name="Badger J.H."/>
            <person name="Beszteri B."/>
            <person name="Billiau K."/>
            <person name="Bonnet E."/>
            <person name="Bothwell J.H."/>
            <person name="Bowler C."/>
            <person name="Boyen C."/>
            <person name="Brownlee C."/>
            <person name="Carrano C.J."/>
            <person name="Charrier B."/>
            <person name="Cho G.Y."/>
            <person name="Coelho S.M."/>
            <person name="Collen J."/>
            <person name="Corre E."/>
            <person name="Da Silva C."/>
            <person name="Delage L."/>
            <person name="Delaroque N."/>
            <person name="Dittami S.M."/>
            <person name="Doulbeau S."/>
            <person name="Elias M."/>
            <person name="Farnham G."/>
            <person name="Gachon C.M."/>
            <person name="Gschloessl B."/>
            <person name="Heesch S."/>
            <person name="Jabbari K."/>
            <person name="Jubin C."/>
            <person name="Kawai H."/>
            <person name="Kimura K."/>
            <person name="Kloareg B."/>
            <person name="Kupper F.C."/>
            <person name="Lang D."/>
            <person name="Le Bail A."/>
            <person name="Leblanc C."/>
            <person name="Lerouge P."/>
            <person name="Lohr M."/>
            <person name="Lopez P.J."/>
            <person name="Martens C."/>
            <person name="Maumus F."/>
            <person name="Michel G."/>
            <person name="Miranda-Saavedra D."/>
            <person name="Morales J."/>
            <person name="Moreau H."/>
            <person name="Motomura T."/>
            <person name="Nagasato C."/>
            <person name="Napoli C.A."/>
            <person name="Nelson D.R."/>
            <person name="Nyvall-Collen P."/>
            <person name="Peters A.F."/>
            <person name="Pommier C."/>
            <person name="Potin P."/>
            <person name="Poulain J."/>
            <person name="Quesneville H."/>
            <person name="Read B."/>
            <person name="Rensing S.A."/>
            <person name="Ritter A."/>
            <person name="Rousvoal S."/>
            <person name="Samanta M."/>
            <person name="Samson G."/>
            <person name="Schroeder D.C."/>
            <person name="Segurens B."/>
            <person name="Strittmatter M."/>
            <person name="Tonon T."/>
            <person name="Tregear J.W."/>
            <person name="Valentin K."/>
            <person name="von Dassow P."/>
            <person name="Yamagishi T."/>
            <person name="Van de Peer Y."/>
            <person name="Wincker P."/>
        </authorList>
    </citation>
    <scope>NUCLEOTIDE SEQUENCE [LARGE SCALE GENOMIC DNA]</scope>
    <source>
        <strain evidence="8">Ec32 / CCAP1310/4</strain>
    </source>
</reference>
<dbReference type="GO" id="GO:0005829">
    <property type="term" value="C:cytosol"/>
    <property type="evidence" value="ECO:0007669"/>
    <property type="project" value="TreeGrafter"/>
</dbReference>
<dbReference type="SUPFAM" id="SSF52540">
    <property type="entry name" value="P-loop containing nucleoside triphosphate hydrolases"/>
    <property type="match status" value="1"/>
</dbReference>
<dbReference type="InterPro" id="IPR043358">
    <property type="entry name" value="GNL1-like"/>
</dbReference>
<dbReference type="Pfam" id="PF01926">
    <property type="entry name" value="MMR_HSR1"/>
    <property type="match status" value="1"/>
</dbReference>
<keyword evidence="8" id="KW-1185">Reference proteome</keyword>
<evidence type="ECO:0000313" key="8">
    <source>
        <dbReference type="Proteomes" id="UP000002630"/>
    </source>
</evidence>
<evidence type="ECO:0000259" key="6">
    <source>
        <dbReference type="Pfam" id="PF01926"/>
    </source>
</evidence>
<keyword evidence="3" id="KW-0378">Hydrolase</keyword>
<dbReference type="OrthoDB" id="61815at2759"/>
<accession>D7G7R6</accession>
<dbReference type="STRING" id="2880.D7G7R6"/>
<protein>
    <submittedName>
        <fullName evidence="7">Lsg1, cytoplasmic GTPase involved in the ribosome assembly</fullName>
    </submittedName>
</protein>
<dbReference type="PANTHER" id="PTHR45709:SF2">
    <property type="entry name" value="LARGE SUBUNIT GTPASE 1 HOMOLOG"/>
    <property type="match status" value="1"/>
</dbReference>
<organism evidence="7 8">
    <name type="scientific">Ectocarpus siliculosus</name>
    <name type="common">Brown alga</name>
    <name type="synonym">Conferva siliculosa</name>
    <dbReference type="NCBI Taxonomy" id="2880"/>
    <lineage>
        <taxon>Eukaryota</taxon>
        <taxon>Sar</taxon>
        <taxon>Stramenopiles</taxon>
        <taxon>Ochrophyta</taxon>
        <taxon>PX clade</taxon>
        <taxon>Phaeophyceae</taxon>
        <taxon>Ectocarpales</taxon>
        <taxon>Ectocarpaceae</taxon>
        <taxon>Ectocarpus</taxon>
    </lineage>
</organism>
<feature type="region of interest" description="Disordered" evidence="5">
    <location>
        <begin position="663"/>
        <end position="721"/>
    </location>
</feature>
<sequence>MPHGKSNPKRGQESLGKALQRRRAQEQAAAASASSYDVDGSKARGKMTSVLEASNLDDFISSAMMSERAFESHKENTVVLGPDGLEMSLDENGEIDAAAGGGKDPGTDEFDFEHMNIPRRPAWTAGMTAEDLDYQERKSFLEWRRGIANAEEKNGDMKVTPFEKNLEVWRQLWRVIERSDLVCQLVDARNPLFYYSTDLEAYAREIAPPKPTVVVVNKADYLSRAQQREWARHFNGRGVAVLFFSARQQQEQLNREAREERDIAEGGPGAGAPAPDAYDSEDGDDDTDDDFEADTEGDGEEEEEVGRSDASSASGVAKKGHAGGGKGATSSAGRRGSGAGASKGDNSLRVLSRLEMCVELERLARTLGAPDPSRNGGRACVGMVGFPNVGKSSLINVMVGATPLSHGGVRVSVGATPGKTKHFQTLVLSDSLMLCDCPGLVFPSFVSSTAEMICAGVLPIMQMRNVMPPMALIARRIPRHILEITYTIKLPVLPGDVKDTAGNAMLSPQQLLESYCQARGLFRARALGESDMPRAARQILKDFTDGRLLFCHPPADLEPEAITRFLKETDKTALKTTKLAAKLALQLSKAEAKASAGGAAVASAEAASLQQPENIDLMAEVLEKRAAVAAREAELGLTVGAGGRGGKLTKREMGLLRWGKKDRKVGNKDPYGNPDVETAASLGPVGARVAGGGKKGRRGKKRDGFVRNTMPHHQTYSGPAV</sequence>
<feature type="compositionally biased region" description="Low complexity" evidence="5">
    <location>
        <begin position="26"/>
        <end position="35"/>
    </location>
</feature>
<feature type="compositionally biased region" description="Acidic residues" evidence="5">
    <location>
        <begin position="278"/>
        <end position="304"/>
    </location>
</feature>
<evidence type="ECO:0000256" key="2">
    <source>
        <dbReference type="ARBA" id="ARBA00022741"/>
    </source>
</evidence>
<feature type="region of interest" description="Disordered" evidence="5">
    <location>
        <begin position="1"/>
        <end position="43"/>
    </location>
</feature>
<feature type="compositionally biased region" description="Basic and acidic residues" evidence="5">
    <location>
        <begin position="253"/>
        <end position="264"/>
    </location>
</feature>
<name>D7G7R6_ECTSI</name>
<dbReference type="Proteomes" id="UP000002630">
    <property type="component" value="Linkage Group LG16"/>
</dbReference>
<dbReference type="CDD" id="cd01857">
    <property type="entry name" value="HSR1_MMR1"/>
    <property type="match status" value="1"/>
</dbReference>